<dbReference type="Proteomes" id="UP001339911">
    <property type="component" value="Unassembled WGS sequence"/>
</dbReference>
<dbReference type="Pfam" id="PF01381">
    <property type="entry name" value="HTH_3"/>
    <property type="match status" value="1"/>
</dbReference>
<dbReference type="InterPro" id="IPR010982">
    <property type="entry name" value="Lambda_DNA-bd_dom_sf"/>
</dbReference>
<evidence type="ECO:0000313" key="3">
    <source>
        <dbReference type="EMBL" id="MEE6305609.1"/>
    </source>
</evidence>
<dbReference type="PANTHER" id="PTHR46558:SF4">
    <property type="entry name" value="DNA-BIDING PHAGE PROTEIN"/>
    <property type="match status" value="1"/>
</dbReference>
<reference evidence="3 4" key="1">
    <citation type="submission" date="2024-01" db="EMBL/GenBank/DDBJ databases">
        <title>Genome insights into Plantactinospora veratri sp. nov.</title>
        <authorList>
            <person name="Wang L."/>
        </authorList>
    </citation>
    <scope>NUCLEOTIDE SEQUENCE [LARGE SCALE GENOMIC DNA]</scope>
    <source>
        <strain evidence="3 4">NEAU-FHS4</strain>
    </source>
</reference>
<dbReference type="RefSeq" id="WP_107261056.1">
    <property type="nucleotide sequence ID" value="NZ_JAZGQL010000001.1"/>
</dbReference>
<comment type="caution">
    <text evidence="3">The sequence shown here is derived from an EMBL/GenBank/DDBJ whole genome shotgun (WGS) entry which is preliminary data.</text>
</comment>
<dbReference type="Gene3D" id="1.10.260.40">
    <property type="entry name" value="lambda repressor-like DNA-binding domains"/>
    <property type="match status" value="1"/>
</dbReference>
<feature type="domain" description="HTH cro/C1-type" evidence="2">
    <location>
        <begin position="9"/>
        <end position="63"/>
    </location>
</feature>
<protein>
    <submittedName>
        <fullName evidence="3">Helix-turn-helix transcriptional regulator</fullName>
    </submittedName>
</protein>
<dbReference type="InterPro" id="IPR001387">
    <property type="entry name" value="Cro/C1-type_HTH"/>
</dbReference>
<dbReference type="SUPFAM" id="SSF47413">
    <property type="entry name" value="lambda repressor-like DNA-binding domains"/>
    <property type="match status" value="1"/>
</dbReference>
<accession>A0ABU7S793</accession>
<dbReference type="PROSITE" id="PS50943">
    <property type="entry name" value="HTH_CROC1"/>
    <property type="match status" value="1"/>
</dbReference>
<name>A0ABU7S793_9ACTN</name>
<keyword evidence="4" id="KW-1185">Reference proteome</keyword>
<keyword evidence="1" id="KW-0238">DNA-binding</keyword>
<evidence type="ECO:0000313" key="4">
    <source>
        <dbReference type="Proteomes" id="UP001339911"/>
    </source>
</evidence>
<proteinExistence type="predicted"/>
<dbReference type="SMART" id="SM00530">
    <property type="entry name" value="HTH_XRE"/>
    <property type="match status" value="1"/>
</dbReference>
<evidence type="ECO:0000256" key="1">
    <source>
        <dbReference type="ARBA" id="ARBA00023125"/>
    </source>
</evidence>
<gene>
    <name evidence="3" type="ORF">V1634_02015</name>
</gene>
<evidence type="ECO:0000259" key="2">
    <source>
        <dbReference type="PROSITE" id="PS50943"/>
    </source>
</evidence>
<dbReference type="CDD" id="cd00093">
    <property type="entry name" value="HTH_XRE"/>
    <property type="match status" value="1"/>
</dbReference>
<dbReference type="EMBL" id="JAZGQL010000001">
    <property type="protein sequence ID" value="MEE6305609.1"/>
    <property type="molecule type" value="Genomic_DNA"/>
</dbReference>
<organism evidence="3 4">
    <name type="scientific">Plantactinospora veratri</name>
    <dbReference type="NCBI Taxonomy" id="1436122"/>
    <lineage>
        <taxon>Bacteria</taxon>
        <taxon>Bacillati</taxon>
        <taxon>Actinomycetota</taxon>
        <taxon>Actinomycetes</taxon>
        <taxon>Micromonosporales</taxon>
        <taxon>Micromonosporaceae</taxon>
        <taxon>Plantactinospora</taxon>
    </lineage>
</organism>
<dbReference type="PANTHER" id="PTHR46558">
    <property type="entry name" value="TRACRIPTIONAL REGULATORY PROTEIN-RELATED-RELATED"/>
    <property type="match status" value="1"/>
</dbReference>
<sequence>MSEAIYNRIAVLRAERGISRRDLADALGVHYQTVGYLERGEYNPSLHLALRIARYFEVPVEVVFSTEPFPRIGAAERATA</sequence>